<keyword evidence="2" id="KW-0808">Transferase</keyword>
<dbReference type="RefSeq" id="WP_306828719.1">
    <property type="nucleotide sequence ID" value="NZ_JAUSRA010000001.1"/>
</dbReference>
<keyword evidence="1" id="KW-0328">Glycosyltransferase</keyword>
<dbReference type="CDD" id="cd03801">
    <property type="entry name" value="GT4_PimA-like"/>
    <property type="match status" value="1"/>
</dbReference>
<organism evidence="5 6">
    <name type="scientific">Catenuloplanes nepalensis</name>
    <dbReference type="NCBI Taxonomy" id="587533"/>
    <lineage>
        <taxon>Bacteria</taxon>
        <taxon>Bacillati</taxon>
        <taxon>Actinomycetota</taxon>
        <taxon>Actinomycetes</taxon>
        <taxon>Micromonosporales</taxon>
        <taxon>Micromonosporaceae</taxon>
        <taxon>Catenuloplanes</taxon>
    </lineage>
</organism>
<keyword evidence="6" id="KW-1185">Reference proteome</keyword>
<dbReference type="Pfam" id="PF13439">
    <property type="entry name" value="Glyco_transf_4"/>
    <property type="match status" value="1"/>
</dbReference>
<dbReference type="Proteomes" id="UP001240984">
    <property type="component" value="Unassembled WGS sequence"/>
</dbReference>
<evidence type="ECO:0000256" key="1">
    <source>
        <dbReference type="ARBA" id="ARBA00022676"/>
    </source>
</evidence>
<accession>A0ABT9MQE0</accession>
<proteinExistence type="predicted"/>
<dbReference type="Gene3D" id="3.40.50.2000">
    <property type="entry name" value="Glycogen Phosphorylase B"/>
    <property type="match status" value="2"/>
</dbReference>
<dbReference type="SUPFAM" id="SSF53756">
    <property type="entry name" value="UDP-Glycosyltransferase/glycogen phosphorylase"/>
    <property type="match status" value="1"/>
</dbReference>
<evidence type="ECO:0000259" key="4">
    <source>
        <dbReference type="Pfam" id="PF13439"/>
    </source>
</evidence>
<dbReference type="PANTHER" id="PTHR45947:SF3">
    <property type="entry name" value="SULFOQUINOVOSYL TRANSFERASE SQD2"/>
    <property type="match status" value="1"/>
</dbReference>
<gene>
    <name evidence="5" type="ORF">J2S43_002158</name>
</gene>
<protein>
    <submittedName>
        <fullName evidence="5">Glycosyltransferase involved in cell wall biosynthesis</fullName>
    </submittedName>
</protein>
<reference evidence="5 6" key="1">
    <citation type="submission" date="2023-07" db="EMBL/GenBank/DDBJ databases">
        <title>Sequencing the genomes of 1000 actinobacteria strains.</title>
        <authorList>
            <person name="Klenk H.-P."/>
        </authorList>
    </citation>
    <scope>NUCLEOTIDE SEQUENCE [LARGE SCALE GENOMIC DNA]</scope>
    <source>
        <strain evidence="5 6">DSM 44710</strain>
    </source>
</reference>
<dbReference type="Pfam" id="PF00534">
    <property type="entry name" value="Glycos_transf_1"/>
    <property type="match status" value="1"/>
</dbReference>
<feature type="domain" description="Glycosyltransferase subfamily 4-like N-terminal" evidence="4">
    <location>
        <begin position="15"/>
        <end position="170"/>
    </location>
</feature>
<comment type="caution">
    <text evidence="5">The sequence shown here is derived from an EMBL/GenBank/DDBJ whole genome shotgun (WGS) entry which is preliminary data.</text>
</comment>
<evidence type="ECO:0000259" key="3">
    <source>
        <dbReference type="Pfam" id="PF00534"/>
    </source>
</evidence>
<dbReference type="EMBL" id="JAUSRA010000001">
    <property type="protein sequence ID" value="MDP9793646.1"/>
    <property type="molecule type" value="Genomic_DNA"/>
</dbReference>
<dbReference type="InterPro" id="IPR028098">
    <property type="entry name" value="Glyco_trans_4-like_N"/>
</dbReference>
<evidence type="ECO:0000256" key="2">
    <source>
        <dbReference type="ARBA" id="ARBA00022679"/>
    </source>
</evidence>
<feature type="domain" description="Glycosyl transferase family 1" evidence="3">
    <location>
        <begin position="178"/>
        <end position="320"/>
    </location>
</feature>
<evidence type="ECO:0000313" key="6">
    <source>
        <dbReference type="Proteomes" id="UP001240984"/>
    </source>
</evidence>
<dbReference type="PANTHER" id="PTHR45947">
    <property type="entry name" value="SULFOQUINOVOSYL TRANSFERASE SQD2"/>
    <property type="match status" value="1"/>
</dbReference>
<dbReference type="InterPro" id="IPR050194">
    <property type="entry name" value="Glycosyltransferase_grp1"/>
</dbReference>
<dbReference type="InterPro" id="IPR001296">
    <property type="entry name" value="Glyco_trans_1"/>
</dbReference>
<sequence>MRIAHVTDVYLPRLGGVELQVRDLAGRQAAAGHAPIVVTATPGFLSGNPPIPVVRVGGAGVGPYRAVRDQDLCRVLREQRAEAVHAHVSAFSPLAWSAARLAGAHGVPTVVSVHSMWHDVIPIMRWYARRRGAARWPVEWAAVSTAAAAAVRDALDGTPVAVLPNGIDPAAWLTPPAPRDGPPTVVSVMRMVRRKRPRPLLHALFALHRAHPGRFRAVLVGDGPLLPRLRSDVAAAGLNSGIRLTGALPRHDIRALLAGADLYVAPAHRESFGIAALEARCAGLPVVARSGSGVADFVEHGVDGWLVGSDTELVSTVSGLLAAPGLLAEVARHNRAVVPRLHWDIVLTAAAARYAAAARLQSAPVRV</sequence>
<evidence type="ECO:0000313" key="5">
    <source>
        <dbReference type="EMBL" id="MDP9793646.1"/>
    </source>
</evidence>
<name>A0ABT9MQE0_9ACTN</name>